<protein>
    <submittedName>
        <fullName evidence="1">Uncharacterized protein</fullName>
    </submittedName>
</protein>
<sequence>MWVLMEVEETGCMDLGTKRDMNGNQYVQAQANYFYKSPPDVLVAAVKLLQTEGYSPRYSRPADS</sequence>
<reference evidence="1" key="1">
    <citation type="journal article" date="2014" name="Front. Microbiol.">
        <title>High frequency of phylogenetically diverse reductive dehalogenase-homologous genes in deep subseafloor sedimentary metagenomes.</title>
        <authorList>
            <person name="Kawai M."/>
            <person name="Futagami T."/>
            <person name="Toyoda A."/>
            <person name="Takaki Y."/>
            <person name="Nishi S."/>
            <person name="Hori S."/>
            <person name="Arai W."/>
            <person name="Tsubouchi T."/>
            <person name="Morono Y."/>
            <person name="Uchiyama I."/>
            <person name="Ito T."/>
            <person name="Fujiyama A."/>
            <person name="Inagaki F."/>
            <person name="Takami H."/>
        </authorList>
    </citation>
    <scope>NUCLEOTIDE SEQUENCE</scope>
    <source>
        <strain evidence="1">Expedition CK06-06</strain>
    </source>
</reference>
<evidence type="ECO:0000313" key="1">
    <source>
        <dbReference type="EMBL" id="GAH10920.1"/>
    </source>
</evidence>
<feature type="non-terminal residue" evidence="1">
    <location>
        <position position="64"/>
    </location>
</feature>
<accession>X1DRN9</accession>
<name>X1DRN9_9ZZZZ</name>
<dbReference type="AlphaFoldDB" id="X1DRN9"/>
<dbReference type="EMBL" id="BART01029802">
    <property type="protein sequence ID" value="GAH10920.1"/>
    <property type="molecule type" value="Genomic_DNA"/>
</dbReference>
<comment type="caution">
    <text evidence="1">The sequence shown here is derived from an EMBL/GenBank/DDBJ whole genome shotgun (WGS) entry which is preliminary data.</text>
</comment>
<gene>
    <name evidence="1" type="ORF">S01H4_52206</name>
</gene>
<organism evidence="1">
    <name type="scientific">marine sediment metagenome</name>
    <dbReference type="NCBI Taxonomy" id="412755"/>
    <lineage>
        <taxon>unclassified sequences</taxon>
        <taxon>metagenomes</taxon>
        <taxon>ecological metagenomes</taxon>
    </lineage>
</organism>
<proteinExistence type="predicted"/>